<gene>
    <name evidence="9" type="ORF">FC18_GL000326</name>
</gene>
<evidence type="ECO:0000256" key="3">
    <source>
        <dbReference type="ARBA" id="ARBA00022475"/>
    </source>
</evidence>
<comment type="subcellular location">
    <subcellularLocation>
        <location evidence="1">Cell membrane</location>
        <topology evidence="1">Multi-pass membrane protein</topology>
    </subcellularLocation>
</comment>
<dbReference type="PANTHER" id="PTHR43302">
    <property type="entry name" value="TRANSPORTER ARSB-RELATED"/>
    <property type="match status" value="1"/>
</dbReference>
<feature type="transmembrane region" description="Helical" evidence="7">
    <location>
        <begin position="275"/>
        <end position="298"/>
    </location>
</feature>
<dbReference type="EMBL" id="AYYO01000055">
    <property type="protein sequence ID" value="KRM54520.1"/>
    <property type="molecule type" value="Genomic_DNA"/>
</dbReference>
<feature type="transmembrane region" description="Helical" evidence="7">
    <location>
        <begin position="12"/>
        <end position="27"/>
    </location>
</feature>
<evidence type="ECO:0000259" key="8">
    <source>
        <dbReference type="Pfam" id="PF03600"/>
    </source>
</evidence>
<evidence type="ECO:0000256" key="7">
    <source>
        <dbReference type="SAM" id="Phobius"/>
    </source>
</evidence>
<dbReference type="GO" id="GO:0005886">
    <property type="term" value="C:plasma membrane"/>
    <property type="evidence" value="ECO:0007669"/>
    <property type="project" value="UniProtKB-SubCell"/>
</dbReference>
<evidence type="ECO:0000313" key="10">
    <source>
        <dbReference type="Proteomes" id="UP000051679"/>
    </source>
</evidence>
<feature type="transmembrane region" description="Helical" evidence="7">
    <location>
        <begin position="77"/>
        <end position="103"/>
    </location>
</feature>
<feature type="transmembrane region" description="Helical" evidence="7">
    <location>
        <begin position="154"/>
        <end position="175"/>
    </location>
</feature>
<keyword evidence="6 7" id="KW-0472">Membrane</keyword>
<evidence type="ECO:0000256" key="5">
    <source>
        <dbReference type="ARBA" id="ARBA00022989"/>
    </source>
</evidence>
<dbReference type="Proteomes" id="UP000051679">
    <property type="component" value="Unassembled WGS sequence"/>
</dbReference>
<organism evidence="9 10">
    <name type="scientific">Lacticaseibacillus sharpeae JCM 1186 = DSM 20505</name>
    <dbReference type="NCBI Taxonomy" id="1291052"/>
    <lineage>
        <taxon>Bacteria</taxon>
        <taxon>Bacillati</taxon>
        <taxon>Bacillota</taxon>
        <taxon>Bacilli</taxon>
        <taxon>Lactobacillales</taxon>
        <taxon>Lactobacillaceae</taxon>
        <taxon>Lacticaseibacillus</taxon>
    </lineage>
</organism>
<reference evidence="9 10" key="1">
    <citation type="journal article" date="2015" name="Genome Announc.">
        <title>Expanding the biotechnology potential of lactobacilli through comparative genomics of 213 strains and associated genera.</title>
        <authorList>
            <person name="Sun Z."/>
            <person name="Harris H.M."/>
            <person name="McCann A."/>
            <person name="Guo C."/>
            <person name="Argimon S."/>
            <person name="Zhang W."/>
            <person name="Yang X."/>
            <person name="Jeffery I.B."/>
            <person name="Cooney J.C."/>
            <person name="Kagawa T.F."/>
            <person name="Liu W."/>
            <person name="Song Y."/>
            <person name="Salvetti E."/>
            <person name="Wrobel A."/>
            <person name="Rasinkangas P."/>
            <person name="Parkhill J."/>
            <person name="Rea M.C."/>
            <person name="O'Sullivan O."/>
            <person name="Ritari J."/>
            <person name="Douillard F.P."/>
            <person name="Paul Ross R."/>
            <person name="Yang R."/>
            <person name="Briner A.E."/>
            <person name="Felis G.E."/>
            <person name="de Vos W.M."/>
            <person name="Barrangou R."/>
            <person name="Klaenhammer T.R."/>
            <person name="Caufield P.W."/>
            <person name="Cui Y."/>
            <person name="Zhang H."/>
            <person name="O'Toole P.W."/>
        </authorList>
    </citation>
    <scope>NUCLEOTIDE SEQUENCE [LARGE SCALE GENOMIC DNA]</scope>
    <source>
        <strain evidence="9 10">DSM 20505</strain>
    </source>
</reference>
<dbReference type="OrthoDB" id="3177666at2"/>
<keyword evidence="5 7" id="KW-1133">Transmembrane helix</keyword>
<feature type="transmembrane region" description="Helical" evidence="7">
    <location>
        <begin position="239"/>
        <end position="268"/>
    </location>
</feature>
<feature type="transmembrane region" description="Helical" evidence="7">
    <location>
        <begin position="39"/>
        <end position="57"/>
    </location>
</feature>
<dbReference type="InterPro" id="IPR004680">
    <property type="entry name" value="Cit_transptr-like_dom"/>
</dbReference>
<evidence type="ECO:0000256" key="6">
    <source>
        <dbReference type="ARBA" id="ARBA00023136"/>
    </source>
</evidence>
<name>A0A0R1ZHU1_9LACO</name>
<dbReference type="PANTHER" id="PTHR43302:SF5">
    <property type="entry name" value="TRANSPORTER ARSB-RELATED"/>
    <property type="match status" value="1"/>
</dbReference>
<keyword evidence="3" id="KW-1003">Cell membrane</keyword>
<feature type="transmembrane region" description="Helical" evidence="7">
    <location>
        <begin position="304"/>
        <end position="326"/>
    </location>
</feature>
<proteinExistence type="predicted"/>
<comment type="caution">
    <text evidence="9">The sequence shown here is derived from an EMBL/GenBank/DDBJ whole genome shotgun (WGS) entry which is preliminary data.</text>
</comment>
<feature type="domain" description="Citrate transporter-like" evidence="8">
    <location>
        <begin position="16"/>
        <end position="298"/>
    </location>
</feature>
<protein>
    <submittedName>
        <fullName evidence="9">Di-and tricarboxylate transporter</fullName>
    </submittedName>
</protein>
<keyword evidence="2" id="KW-0813">Transport</keyword>
<dbReference type="RefSeq" id="WP_054676901.1">
    <property type="nucleotide sequence ID" value="NZ_AYYO01000055.1"/>
</dbReference>
<dbReference type="PATRIC" id="fig|1291052.5.peg.337"/>
<feature type="transmembrane region" description="Helical" evidence="7">
    <location>
        <begin position="196"/>
        <end position="227"/>
    </location>
</feature>
<evidence type="ECO:0000256" key="4">
    <source>
        <dbReference type="ARBA" id="ARBA00022692"/>
    </source>
</evidence>
<dbReference type="GO" id="GO:0055085">
    <property type="term" value="P:transmembrane transport"/>
    <property type="evidence" value="ECO:0007669"/>
    <property type="project" value="InterPro"/>
</dbReference>
<evidence type="ECO:0000256" key="2">
    <source>
        <dbReference type="ARBA" id="ARBA00022448"/>
    </source>
</evidence>
<dbReference type="Pfam" id="PF03600">
    <property type="entry name" value="CitMHS"/>
    <property type="match status" value="1"/>
</dbReference>
<sequence>MTVVKTIVKDRVFQIAAIVAILSLFLARPRLADINFTTLWSLLGMMTIIQIFEYLHVLDYLAYRLTAGAHTARQLTWFFVMLSFVAAMFLTNDMSVLTFMPLYLRVAKKLDLPQIVPATAIAMAANLGSFMTPFGNPHNIFLMSKFKISLLDFGMWIIPLFVIAVIFLAAMMLFIKPKEVPVVPVQDLRVNTRLTTITCLVALLVFISVFGVIPPWVAAVITVLYAAVLDIKILAHVDYGIIFTFTAFFIIVSDIQQVPAVVAVLSALEKSPTSVYFTSIATSQVMSNVPATVLVANFTNHVAALFYGTNIGGLGTMIASLCNLLAFKQFSLHASKDVRKKFFVPFAVMNFIGLAVIGGVCYLAVLYFS</sequence>
<feature type="transmembrane region" description="Helical" evidence="7">
    <location>
        <begin position="347"/>
        <end position="368"/>
    </location>
</feature>
<evidence type="ECO:0000313" key="9">
    <source>
        <dbReference type="EMBL" id="KRM54520.1"/>
    </source>
</evidence>
<dbReference type="AlphaFoldDB" id="A0A0R1ZHU1"/>
<keyword evidence="10" id="KW-1185">Reference proteome</keyword>
<dbReference type="STRING" id="1291052.FC18_GL000326"/>
<keyword evidence="4 7" id="KW-0812">Transmembrane</keyword>
<evidence type="ECO:0000256" key="1">
    <source>
        <dbReference type="ARBA" id="ARBA00004651"/>
    </source>
</evidence>
<accession>A0A0R1ZHU1</accession>